<protein>
    <submittedName>
        <fullName evidence="1">6345_t:CDS:1</fullName>
    </submittedName>
</protein>
<proteinExistence type="predicted"/>
<evidence type="ECO:0000313" key="1">
    <source>
        <dbReference type="EMBL" id="CAG8731003.1"/>
    </source>
</evidence>
<name>A0ACA9Q0B4_9GLOM</name>
<keyword evidence="2" id="KW-1185">Reference proteome</keyword>
<comment type="caution">
    <text evidence="1">The sequence shown here is derived from an EMBL/GenBank/DDBJ whole genome shotgun (WGS) entry which is preliminary data.</text>
</comment>
<organism evidence="1 2">
    <name type="scientific">Cetraspora pellucida</name>
    <dbReference type="NCBI Taxonomy" id="1433469"/>
    <lineage>
        <taxon>Eukaryota</taxon>
        <taxon>Fungi</taxon>
        <taxon>Fungi incertae sedis</taxon>
        <taxon>Mucoromycota</taxon>
        <taxon>Glomeromycotina</taxon>
        <taxon>Glomeromycetes</taxon>
        <taxon>Diversisporales</taxon>
        <taxon>Gigasporaceae</taxon>
        <taxon>Cetraspora</taxon>
    </lineage>
</organism>
<dbReference type="EMBL" id="CAJVPW010033399">
    <property type="protein sequence ID" value="CAG8731003.1"/>
    <property type="molecule type" value="Genomic_DNA"/>
</dbReference>
<evidence type="ECO:0000313" key="2">
    <source>
        <dbReference type="Proteomes" id="UP000789366"/>
    </source>
</evidence>
<gene>
    <name evidence="1" type="ORF">SPELUC_LOCUS13109</name>
</gene>
<accession>A0ACA9Q0B4</accession>
<feature type="non-terminal residue" evidence="1">
    <location>
        <position position="1"/>
    </location>
</feature>
<sequence>SQLPTQEEINQLQKASLVTNTEKNMSKWLRTLDWFNKSCGKIQSIELIDNTEVLENYLYEFITWLKKKDGSDYKDRYKFPRALRILNRKMRTLQSKGLGDPRKSDELTSKEIEQILTHPYMDTNSNKSLCHRVFFWLCLLCGLRGSNAYHLNRNDLQHHHDGGLELILNKEKNNQNGAFYRNIHGKTGSQHISIPPNSFNNQYTPVKDILLYLSKLSDSTSSQDPLFHETYLKKDRWFKSNQMDYTKLRKMLNDIAMTTEINLDNNWLITNHSCHRTAIQLLKNNGVSESELQAFSEHCSCESLADYCQTSDNQHLTNTAMLIPYSPQELDLDEFEYNDCYKNFLDEELDVDNISISHEIQAQNSPNFIIQEVQQPTSPANQPLNTMGQETQQVSRIPRLKPCIKNNPYSASSVMASFKPPCHPDSPMFALYGKRQRPLS</sequence>
<reference evidence="1" key="1">
    <citation type="submission" date="2021-06" db="EMBL/GenBank/DDBJ databases">
        <authorList>
            <person name="Kallberg Y."/>
            <person name="Tangrot J."/>
            <person name="Rosling A."/>
        </authorList>
    </citation>
    <scope>NUCLEOTIDE SEQUENCE</scope>
    <source>
        <strain evidence="1">28 12/20/2015</strain>
    </source>
</reference>
<dbReference type="Proteomes" id="UP000789366">
    <property type="component" value="Unassembled WGS sequence"/>
</dbReference>
<feature type="non-terminal residue" evidence="1">
    <location>
        <position position="440"/>
    </location>
</feature>